<dbReference type="AlphaFoldDB" id="A0A853MFY6"/>
<reference evidence="1 2" key="1">
    <citation type="submission" date="2016-05" db="EMBL/GenBank/DDBJ databases">
        <title>First complete genome of the cyanobacterium Cylindrospermopsis raciborskii CS505, containing a circular chromosome and a single extrachromosomal element.</title>
        <authorList>
            <person name="Fuentes J."/>
            <person name="Tamames J."/>
            <person name="Allen E."/>
            <person name="Plominski A."/>
            <person name="Vasquez M."/>
        </authorList>
    </citation>
    <scope>NUCLEOTIDE SEQUENCE [LARGE SCALE GENOMIC DNA]</scope>
    <source>
        <strain evidence="1 2">CS505</strain>
    </source>
</reference>
<protein>
    <submittedName>
        <fullName evidence="1">Uncharacterized protein</fullName>
    </submittedName>
</protein>
<sequence>MTRFSMNLHFILYSQIANLFAIIASYEKSLPLREELIGILTSWDPPKLKRRSRSTPHKKSPTLGVELFIYQD</sequence>
<comment type="caution">
    <text evidence="1">The sequence shown here is derived from an EMBL/GenBank/DDBJ whole genome shotgun (WGS) entry which is preliminary data.</text>
</comment>
<accession>A0A853MFY6</accession>
<proteinExistence type="predicted"/>
<dbReference type="EMBL" id="LYXA01000001">
    <property type="protein sequence ID" value="OBU76384.1"/>
    <property type="molecule type" value="Genomic_DNA"/>
</dbReference>
<dbReference type="Proteomes" id="UP000093903">
    <property type="component" value="Unassembled WGS sequence"/>
</dbReference>
<evidence type="ECO:0000313" key="1">
    <source>
        <dbReference type="EMBL" id="OBU76384.1"/>
    </source>
</evidence>
<evidence type="ECO:0000313" key="2">
    <source>
        <dbReference type="Proteomes" id="UP000093903"/>
    </source>
</evidence>
<organism evidence="1 2">
    <name type="scientific">Cylindrospermopsis raciborskii CS-505</name>
    <dbReference type="NCBI Taxonomy" id="533240"/>
    <lineage>
        <taxon>Bacteria</taxon>
        <taxon>Bacillati</taxon>
        <taxon>Cyanobacteriota</taxon>
        <taxon>Cyanophyceae</taxon>
        <taxon>Nostocales</taxon>
        <taxon>Aphanizomenonaceae</taxon>
        <taxon>Cylindrospermopsis</taxon>
    </lineage>
</organism>
<gene>
    <name evidence="1" type="ORF">A9P98_08700</name>
</gene>
<name>A0A853MFY6_9CYAN</name>